<evidence type="ECO:0000256" key="3">
    <source>
        <dbReference type="PROSITE-ProRule" id="PRU00492"/>
    </source>
</evidence>
<comment type="caution">
    <text evidence="5">The sequence shown here is derived from an EMBL/GenBank/DDBJ whole genome shotgun (WGS) entry which is preliminary data.</text>
</comment>
<dbReference type="InterPro" id="IPR005144">
    <property type="entry name" value="ATP-cone_dom"/>
</dbReference>
<dbReference type="RefSeq" id="WP_003485622.1">
    <property type="nucleotide sequence ID" value="NZ_JXSU01000007.1"/>
</dbReference>
<dbReference type="EMBL" id="JXSU01000007">
    <property type="protein sequence ID" value="KIS23942.1"/>
    <property type="molecule type" value="Genomic_DNA"/>
</dbReference>
<evidence type="ECO:0000313" key="5">
    <source>
        <dbReference type="EMBL" id="KIS23942.1"/>
    </source>
</evidence>
<dbReference type="Proteomes" id="UP000032250">
    <property type="component" value="Unassembled WGS sequence"/>
</dbReference>
<accession>A0A0D1BVZ0</accession>
<dbReference type="PROSITE" id="PS51161">
    <property type="entry name" value="ATP_CONE"/>
    <property type="match status" value="1"/>
</dbReference>
<reference evidence="5 6" key="1">
    <citation type="submission" date="2014-06" db="EMBL/GenBank/DDBJ databases">
        <title>Genome characterization of distinct group I Clostridium botulinum lineages.</title>
        <authorList>
            <person name="Giordani F."/>
            <person name="Anselmo A."/>
            <person name="Fillo S."/>
            <person name="Palozzi A.M."/>
            <person name="Fortunato A."/>
            <person name="Gentile B."/>
            <person name="Ciammaruconi A."/>
            <person name="Anniballi F."/>
            <person name="De Medici D."/>
            <person name="Lista F."/>
        </authorList>
    </citation>
    <scope>NUCLEOTIDE SEQUENCE [LARGE SCALE GENOMIC DNA]</scope>
    <source>
        <strain evidence="5 6">B2 450</strain>
    </source>
</reference>
<dbReference type="GO" id="GO:0005524">
    <property type="term" value="F:ATP binding"/>
    <property type="evidence" value="ECO:0007669"/>
    <property type="project" value="UniProtKB-UniRule"/>
</dbReference>
<dbReference type="PATRIC" id="fig|1379739.3.peg.2394"/>
<proteinExistence type="predicted"/>
<feature type="domain" description="ATP-cone" evidence="4">
    <location>
        <begin position="1"/>
        <end position="92"/>
    </location>
</feature>
<sequence>MEIIKKSGKLEYFDERKLKTSIANSARDTEGVHLTESDLNAIVKDIKNIIKNIRKDNEKTSSYELIGIINDVLIKNKFHKVLKEFVAFKDKR</sequence>
<name>A0A0D1BVZ0_CLOBO</name>
<dbReference type="AlphaFoldDB" id="A0A0D1BVZ0"/>
<protein>
    <recommendedName>
        <fullName evidence="4">ATP-cone domain-containing protein</fullName>
    </recommendedName>
</protein>
<evidence type="ECO:0000313" key="6">
    <source>
        <dbReference type="Proteomes" id="UP000032250"/>
    </source>
</evidence>
<dbReference type="OrthoDB" id="1955101at2"/>
<evidence type="ECO:0000256" key="1">
    <source>
        <dbReference type="ARBA" id="ARBA00022741"/>
    </source>
</evidence>
<dbReference type="HOGENOM" id="CLU_187475_0_0_9"/>
<evidence type="ECO:0000259" key="4">
    <source>
        <dbReference type="PROSITE" id="PS51161"/>
    </source>
</evidence>
<keyword evidence="2 3" id="KW-0067">ATP-binding</keyword>
<organism evidence="5 6">
    <name type="scientific">Clostridium botulinum B2 450</name>
    <dbReference type="NCBI Taxonomy" id="1379739"/>
    <lineage>
        <taxon>Bacteria</taxon>
        <taxon>Bacillati</taxon>
        <taxon>Bacillota</taxon>
        <taxon>Clostridia</taxon>
        <taxon>Eubacteriales</taxon>
        <taxon>Clostridiaceae</taxon>
        <taxon>Clostridium</taxon>
    </lineage>
</organism>
<gene>
    <name evidence="5" type="ORF">N495_10165</name>
</gene>
<dbReference type="Pfam" id="PF03477">
    <property type="entry name" value="ATP-cone"/>
    <property type="match status" value="1"/>
</dbReference>
<evidence type="ECO:0000256" key="2">
    <source>
        <dbReference type="ARBA" id="ARBA00022840"/>
    </source>
</evidence>
<keyword evidence="1 3" id="KW-0547">Nucleotide-binding</keyword>